<evidence type="ECO:0000313" key="2">
    <source>
        <dbReference type="Proteomes" id="UP000620262"/>
    </source>
</evidence>
<gene>
    <name evidence="1" type="ORF">H4W29_006938</name>
</gene>
<dbReference type="EMBL" id="JADBEC010000003">
    <property type="protein sequence ID" value="MBE1509691.1"/>
    <property type="molecule type" value="Genomic_DNA"/>
</dbReference>
<accession>A0ABR9J2U0</accession>
<keyword evidence="2" id="KW-1185">Reference proteome</keyword>
<dbReference type="Proteomes" id="UP000620262">
    <property type="component" value="Unassembled WGS sequence"/>
</dbReference>
<dbReference type="Pfam" id="PF06892">
    <property type="entry name" value="Phage_CP76"/>
    <property type="match status" value="1"/>
</dbReference>
<comment type="caution">
    <text evidence="1">The sequence shown here is derived from an EMBL/GenBank/DDBJ whole genome shotgun (WGS) entry which is preliminary data.</text>
</comment>
<proteinExistence type="predicted"/>
<reference evidence="1 2" key="1">
    <citation type="submission" date="2020-10" db="EMBL/GenBank/DDBJ databases">
        <title>Sequencing the genomes of 1000 actinobacteria strains.</title>
        <authorList>
            <person name="Klenk H.-P."/>
        </authorList>
    </citation>
    <scope>NUCLEOTIDE SEQUENCE [LARGE SCALE GENOMIC DNA]</scope>
    <source>
        <strain evidence="1 2">DSM 7307</strain>
    </source>
</reference>
<sequence length="160" mass="17588">MTQRGRAFADIVYTILIVEKAYPVDVVATALGMNYAAFHSRLISRTCFSADEIQNLLEVVPDPRLASYLLERSIFVAAERSSGVEQAEPVASLQRGATRVVVEATDVLELVDAALAGGGMDHRKQRLVLKEIDEAERALASLRLGLKGTYIEQSLRISKR</sequence>
<dbReference type="RefSeq" id="WP_192733240.1">
    <property type="nucleotide sequence ID" value="NZ_BAAAVL010000003.1"/>
</dbReference>
<name>A0ABR9J2U0_RHIVS</name>
<dbReference type="InterPro" id="IPR009679">
    <property type="entry name" value="Phage_186_CII-like"/>
</dbReference>
<organism evidence="1 2">
    <name type="scientific">Rhizobium viscosum</name>
    <name type="common">Arthrobacter viscosus</name>
    <dbReference type="NCBI Taxonomy" id="1673"/>
    <lineage>
        <taxon>Bacteria</taxon>
        <taxon>Pseudomonadati</taxon>
        <taxon>Pseudomonadota</taxon>
        <taxon>Alphaproteobacteria</taxon>
        <taxon>Hyphomicrobiales</taxon>
        <taxon>Rhizobiaceae</taxon>
        <taxon>Rhizobium/Agrobacterium group</taxon>
        <taxon>Rhizobium</taxon>
    </lineage>
</organism>
<evidence type="ECO:0000313" key="1">
    <source>
        <dbReference type="EMBL" id="MBE1509691.1"/>
    </source>
</evidence>
<protein>
    <submittedName>
        <fullName evidence="1">Uncharacterized protein</fullName>
    </submittedName>
</protein>